<organism evidence="1 2">
    <name type="scientific">Irpex rosettiformis</name>
    <dbReference type="NCBI Taxonomy" id="378272"/>
    <lineage>
        <taxon>Eukaryota</taxon>
        <taxon>Fungi</taxon>
        <taxon>Dikarya</taxon>
        <taxon>Basidiomycota</taxon>
        <taxon>Agaricomycotina</taxon>
        <taxon>Agaricomycetes</taxon>
        <taxon>Polyporales</taxon>
        <taxon>Irpicaceae</taxon>
        <taxon>Irpex</taxon>
    </lineage>
</organism>
<proteinExistence type="predicted"/>
<dbReference type="EMBL" id="MU274900">
    <property type="protein sequence ID" value="KAI0094263.1"/>
    <property type="molecule type" value="Genomic_DNA"/>
</dbReference>
<dbReference type="Proteomes" id="UP001055072">
    <property type="component" value="Unassembled WGS sequence"/>
</dbReference>
<accession>A0ACB8UIR1</accession>
<keyword evidence="2" id="KW-1185">Reference proteome</keyword>
<sequence>MLLVTVLALLSLATSIYASTHYIHPPPSIPPIVDLGYALYQGTFNATANTTDFLGIRYAASPTGVQKADALPTGCPQASFGVNISTPFRSSNKSDNVPRREPAADPEDCLFLNVFVSGSLNSRAKMPVIVWFHGGGYVAESTQGFNGDDLIREGGGGLVVVTMDYRLGVFGFLAGAEVKRKGALNAGLLDQQAALQWVRKNIHLFGGDPNEVTIWGESAGGGSVIQHMIANGGQTRPSLFKGGMSSSLFMPSQYQFDDPISEEIYSEFVRLTGCTHAKDSFDCLTKVDGETLQQANVEINNSGFFGSFVVVPVVDGEFIRSSPTEQLLKGPLNGERLLMMTNTFEGTILVNANFSVEMTVADYVTQLFPKFNAQQIAYATALYTNDTSLETTNDKAIAIMGESILICPTYLVLQSFKGPAFKGEFAVPPGTHVSDVPYYFPNGTAPPFSNPQFDASFAGAFTAFAKSGDPNKHPVSRIMTPEWNTFSQNSTEMLFNRTEDFRPDIRPISTDSDLLKRCE</sequence>
<reference evidence="1" key="1">
    <citation type="journal article" date="2021" name="Environ. Microbiol.">
        <title>Gene family expansions and transcriptome signatures uncover fungal adaptations to wood decay.</title>
        <authorList>
            <person name="Hage H."/>
            <person name="Miyauchi S."/>
            <person name="Viragh M."/>
            <person name="Drula E."/>
            <person name="Min B."/>
            <person name="Chaduli D."/>
            <person name="Navarro D."/>
            <person name="Favel A."/>
            <person name="Norest M."/>
            <person name="Lesage-Meessen L."/>
            <person name="Balint B."/>
            <person name="Merenyi Z."/>
            <person name="de Eugenio L."/>
            <person name="Morin E."/>
            <person name="Martinez A.T."/>
            <person name="Baldrian P."/>
            <person name="Stursova M."/>
            <person name="Martinez M.J."/>
            <person name="Novotny C."/>
            <person name="Magnuson J.K."/>
            <person name="Spatafora J.W."/>
            <person name="Maurice S."/>
            <person name="Pangilinan J."/>
            <person name="Andreopoulos W."/>
            <person name="LaButti K."/>
            <person name="Hundley H."/>
            <person name="Na H."/>
            <person name="Kuo A."/>
            <person name="Barry K."/>
            <person name="Lipzen A."/>
            <person name="Henrissat B."/>
            <person name="Riley R."/>
            <person name="Ahrendt S."/>
            <person name="Nagy L.G."/>
            <person name="Grigoriev I.V."/>
            <person name="Martin F."/>
            <person name="Rosso M.N."/>
        </authorList>
    </citation>
    <scope>NUCLEOTIDE SEQUENCE</scope>
    <source>
        <strain evidence="1">CBS 384.51</strain>
    </source>
</reference>
<evidence type="ECO:0000313" key="1">
    <source>
        <dbReference type="EMBL" id="KAI0094263.1"/>
    </source>
</evidence>
<name>A0ACB8UIR1_9APHY</name>
<gene>
    <name evidence="1" type="ORF">BDY19DRAFT_988125</name>
</gene>
<protein>
    <submittedName>
        <fullName evidence="1">Cephalosporin esterase</fullName>
    </submittedName>
</protein>
<comment type="caution">
    <text evidence="1">The sequence shown here is derived from an EMBL/GenBank/DDBJ whole genome shotgun (WGS) entry which is preliminary data.</text>
</comment>
<evidence type="ECO:0000313" key="2">
    <source>
        <dbReference type="Proteomes" id="UP001055072"/>
    </source>
</evidence>